<dbReference type="InterPro" id="IPR011990">
    <property type="entry name" value="TPR-like_helical_dom_sf"/>
</dbReference>
<dbReference type="RefSeq" id="XP_002286647.1">
    <property type="nucleotide sequence ID" value="XM_002286611.1"/>
</dbReference>
<dbReference type="KEGG" id="tps:THAPSDRAFT_1136"/>
<dbReference type="Proteomes" id="UP000001449">
    <property type="component" value="Chromosome 1"/>
</dbReference>
<evidence type="ECO:0000256" key="1">
    <source>
        <dbReference type="ARBA" id="ARBA00022737"/>
    </source>
</evidence>
<dbReference type="PROSITE" id="PS50005">
    <property type="entry name" value="TPR"/>
    <property type="match status" value="1"/>
</dbReference>
<dbReference type="Pfam" id="PF13181">
    <property type="entry name" value="TPR_8"/>
    <property type="match status" value="1"/>
</dbReference>
<dbReference type="GeneID" id="7453451"/>
<dbReference type="InterPro" id="IPR019734">
    <property type="entry name" value="TPR_rpt"/>
</dbReference>
<reference evidence="4 5" key="1">
    <citation type="journal article" date="2004" name="Science">
        <title>The genome of the diatom Thalassiosira pseudonana: ecology, evolution, and metabolism.</title>
        <authorList>
            <person name="Armbrust E.V."/>
            <person name="Berges J.A."/>
            <person name="Bowler C."/>
            <person name="Green B.R."/>
            <person name="Martinez D."/>
            <person name="Putnam N.H."/>
            <person name="Zhou S."/>
            <person name="Allen A.E."/>
            <person name="Apt K.E."/>
            <person name="Bechner M."/>
            <person name="Brzezinski M.A."/>
            <person name="Chaal B.K."/>
            <person name="Chiovitti A."/>
            <person name="Davis A.K."/>
            <person name="Demarest M.S."/>
            <person name="Detter J.C."/>
            <person name="Glavina T."/>
            <person name="Goodstein D."/>
            <person name="Hadi M.Z."/>
            <person name="Hellsten U."/>
            <person name="Hildebrand M."/>
            <person name="Jenkins B.D."/>
            <person name="Jurka J."/>
            <person name="Kapitonov V.V."/>
            <person name="Kroger N."/>
            <person name="Lau W.W."/>
            <person name="Lane T.W."/>
            <person name="Larimer F.W."/>
            <person name="Lippmeier J.C."/>
            <person name="Lucas S."/>
            <person name="Medina M."/>
            <person name="Montsant A."/>
            <person name="Obornik M."/>
            <person name="Parker M.S."/>
            <person name="Palenik B."/>
            <person name="Pazour G.J."/>
            <person name="Richardson P.M."/>
            <person name="Rynearson T.A."/>
            <person name="Saito M.A."/>
            <person name="Schwartz D.C."/>
            <person name="Thamatrakoln K."/>
            <person name="Valentin K."/>
            <person name="Vardi A."/>
            <person name="Wilkerson F.P."/>
            <person name="Rokhsar D.S."/>
        </authorList>
    </citation>
    <scope>NUCLEOTIDE SEQUENCE [LARGE SCALE GENOMIC DNA]</scope>
    <source>
        <strain evidence="4 5">CCMP1335</strain>
    </source>
</reference>
<feature type="repeat" description="TPR" evidence="3">
    <location>
        <begin position="107"/>
        <end position="140"/>
    </location>
</feature>
<sequence length="325" mass="35986">MAGLKAVNTKHTINDVGDDEGVNTINNNNSSSSRRKFMSSVALSSLAILPTPSFADEATISTPPVQVVLTGDAKKRFNEGRALEAQGNILAAQRLYTKVTKISPTFIYGWSSLGNTLVAQGELNPAEETYTKAINLCEESLKGGDSFGTKRCDDLYLLLLNRGSVRLNNGMTKEALVDLQKSDTLRARPDAIILQNLARAQEVNAQFYQSDRSYDTAISMTANEVNPFWLRSSMVKYQLDNVTGAMDLMRRVENRFPEAPEVRAAYAVLLLGRGDEDAARKKFLEIPDRQRKKYADRDYLDKVISWPPKMKDGVGYLSKAVGDSE</sequence>
<evidence type="ECO:0000256" key="2">
    <source>
        <dbReference type="ARBA" id="ARBA00022803"/>
    </source>
</evidence>
<dbReference type="OMA" id="NEVNPFW"/>
<accession>B8BQ26</accession>
<dbReference type="InterPro" id="IPR050498">
    <property type="entry name" value="Ycf3"/>
</dbReference>
<proteinExistence type="predicted"/>
<dbReference type="InParanoid" id="B8BQ26"/>
<dbReference type="PANTHER" id="PTHR44858:SF1">
    <property type="entry name" value="UDP-N-ACETYLGLUCOSAMINE--PEPTIDE N-ACETYLGLUCOSAMINYLTRANSFERASE SPINDLY-RELATED"/>
    <property type="match status" value="1"/>
</dbReference>
<keyword evidence="1" id="KW-0677">Repeat</keyword>
<dbReference type="HOGENOM" id="CLU_856584_0_0_1"/>
<dbReference type="PaxDb" id="35128-Thaps1136"/>
<evidence type="ECO:0000313" key="4">
    <source>
        <dbReference type="EMBL" id="EED96288.1"/>
    </source>
</evidence>
<protein>
    <recommendedName>
        <fullName evidence="6">Tetratricopeptide repeat protein</fullName>
    </recommendedName>
</protein>
<reference evidence="4 5" key="2">
    <citation type="journal article" date="2008" name="Nature">
        <title>The Phaeodactylum genome reveals the evolutionary history of diatom genomes.</title>
        <authorList>
            <person name="Bowler C."/>
            <person name="Allen A.E."/>
            <person name="Badger J.H."/>
            <person name="Grimwood J."/>
            <person name="Jabbari K."/>
            <person name="Kuo A."/>
            <person name="Maheswari U."/>
            <person name="Martens C."/>
            <person name="Maumus F."/>
            <person name="Otillar R.P."/>
            <person name="Rayko E."/>
            <person name="Salamov A."/>
            <person name="Vandepoele K."/>
            <person name="Beszteri B."/>
            <person name="Gruber A."/>
            <person name="Heijde M."/>
            <person name="Katinka M."/>
            <person name="Mock T."/>
            <person name="Valentin K."/>
            <person name="Verret F."/>
            <person name="Berges J.A."/>
            <person name="Brownlee C."/>
            <person name="Cadoret J.P."/>
            <person name="Chiovitti A."/>
            <person name="Choi C.J."/>
            <person name="Coesel S."/>
            <person name="De Martino A."/>
            <person name="Detter J.C."/>
            <person name="Durkin C."/>
            <person name="Falciatore A."/>
            <person name="Fournet J."/>
            <person name="Haruta M."/>
            <person name="Huysman M.J."/>
            <person name="Jenkins B.D."/>
            <person name="Jiroutova K."/>
            <person name="Jorgensen R.E."/>
            <person name="Joubert Y."/>
            <person name="Kaplan A."/>
            <person name="Kroger N."/>
            <person name="Kroth P.G."/>
            <person name="La Roche J."/>
            <person name="Lindquist E."/>
            <person name="Lommer M."/>
            <person name="Martin-Jezequel V."/>
            <person name="Lopez P.J."/>
            <person name="Lucas S."/>
            <person name="Mangogna M."/>
            <person name="McGinnis K."/>
            <person name="Medlin L.K."/>
            <person name="Montsant A."/>
            <person name="Oudot-Le Secq M.P."/>
            <person name="Napoli C."/>
            <person name="Obornik M."/>
            <person name="Parker M.S."/>
            <person name="Petit J.L."/>
            <person name="Porcel B.M."/>
            <person name="Poulsen N."/>
            <person name="Robison M."/>
            <person name="Rychlewski L."/>
            <person name="Rynearson T.A."/>
            <person name="Schmutz J."/>
            <person name="Shapiro H."/>
            <person name="Siaut M."/>
            <person name="Stanley M."/>
            <person name="Sussman M.R."/>
            <person name="Taylor A.R."/>
            <person name="Vardi A."/>
            <person name="von Dassow P."/>
            <person name="Vyverman W."/>
            <person name="Willis A."/>
            <person name="Wyrwicz L.S."/>
            <person name="Rokhsar D.S."/>
            <person name="Weissenbach J."/>
            <person name="Armbrust E.V."/>
            <person name="Green B.R."/>
            <person name="Van de Peer Y."/>
            <person name="Grigoriev I.V."/>
        </authorList>
    </citation>
    <scope>NUCLEOTIDE SEQUENCE [LARGE SCALE GENOMIC DNA]</scope>
    <source>
        <strain evidence="4 5">CCMP1335</strain>
    </source>
</reference>
<dbReference type="PANTHER" id="PTHR44858">
    <property type="entry name" value="TETRATRICOPEPTIDE REPEAT PROTEIN 6"/>
    <property type="match status" value="1"/>
</dbReference>
<organism evidence="4 5">
    <name type="scientific">Thalassiosira pseudonana</name>
    <name type="common">Marine diatom</name>
    <name type="synonym">Cyclotella nana</name>
    <dbReference type="NCBI Taxonomy" id="35128"/>
    <lineage>
        <taxon>Eukaryota</taxon>
        <taxon>Sar</taxon>
        <taxon>Stramenopiles</taxon>
        <taxon>Ochrophyta</taxon>
        <taxon>Bacillariophyta</taxon>
        <taxon>Coscinodiscophyceae</taxon>
        <taxon>Thalassiosirophycidae</taxon>
        <taxon>Thalassiosirales</taxon>
        <taxon>Thalassiosiraceae</taxon>
        <taxon>Thalassiosira</taxon>
    </lineage>
</organism>
<evidence type="ECO:0008006" key="6">
    <source>
        <dbReference type="Google" id="ProtNLM"/>
    </source>
</evidence>
<name>B8BQ26_THAPS</name>
<dbReference type="SUPFAM" id="SSF48452">
    <property type="entry name" value="TPR-like"/>
    <property type="match status" value="1"/>
</dbReference>
<evidence type="ECO:0000313" key="5">
    <source>
        <dbReference type="Proteomes" id="UP000001449"/>
    </source>
</evidence>
<dbReference type="STRING" id="35128.B8BQ26"/>
<dbReference type="Gene3D" id="1.25.40.10">
    <property type="entry name" value="Tetratricopeptide repeat domain"/>
    <property type="match status" value="2"/>
</dbReference>
<dbReference type="SMART" id="SM00028">
    <property type="entry name" value="TPR"/>
    <property type="match status" value="4"/>
</dbReference>
<keyword evidence="5" id="KW-1185">Reference proteome</keyword>
<dbReference type="eggNOG" id="ENOG502S4PU">
    <property type="taxonomic scope" value="Eukaryota"/>
</dbReference>
<evidence type="ECO:0000256" key="3">
    <source>
        <dbReference type="PROSITE-ProRule" id="PRU00339"/>
    </source>
</evidence>
<keyword evidence="2 3" id="KW-0802">TPR repeat</keyword>
<dbReference type="AlphaFoldDB" id="B8BQ26"/>
<gene>
    <name evidence="4" type="ORF">THAPSDRAFT_1136</name>
</gene>
<dbReference type="EMBL" id="CM000638">
    <property type="protein sequence ID" value="EED96288.1"/>
    <property type="molecule type" value="Genomic_DNA"/>
</dbReference>